<dbReference type="OrthoDB" id="1658288at2759"/>
<proteinExistence type="predicted"/>
<dbReference type="Gene3D" id="3.40.50.300">
    <property type="entry name" value="P-loop containing nucleotide triphosphate hydrolases"/>
    <property type="match status" value="1"/>
</dbReference>
<reference evidence="1" key="1">
    <citation type="journal article" date="2020" name="Stud. Mycol.">
        <title>101 Dothideomycetes genomes: a test case for predicting lifestyles and emergence of pathogens.</title>
        <authorList>
            <person name="Haridas S."/>
            <person name="Albert R."/>
            <person name="Binder M."/>
            <person name="Bloem J."/>
            <person name="Labutti K."/>
            <person name="Salamov A."/>
            <person name="Andreopoulos B."/>
            <person name="Baker S."/>
            <person name="Barry K."/>
            <person name="Bills G."/>
            <person name="Bluhm B."/>
            <person name="Cannon C."/>
            <person name="Castanera R."/>
            <person name="Culley D."/>
            <person name="Daum C."/>
            <person name="Ezra D."/>
            <person name="Gonzalez J."/>
            <person name="Henrissat B."/>
            <person name="Kuo A."/>
            <person name="Liang C."/>
            <person name="Lipzen A."/>
            <person name="Lutzoni F."/>
            <person name="Magnuson J."/>
            <person name="Mondo S."/>
            <person name="Nolan M."/>
            <person name="Ohm R."/>
            <person name="Pangilinan J."/>
            <person name="Park H.-J."/>
            <person name="Ramirez L."/>
            <person name="Alfaro M."/>
            <person name="Sun H."/>
            <person name="Tritt A."/>
            <person name="Yoshinaga Y."/>
            <person name="Zwiers L.-H."/>
            <person name="Turgeon B."/>
            <person name="Goodwin S."/>
            <person name="Spatafora J."/>
            <person name="Crous P."/>
            <person name="Grigoriev I."/>
        </authorList>
    </citation>
    <scope>NUCLEOTIDE SEQUENCE</scope>
    <source>
        <strain evidence="1">CBS 207.26</strain>
    </source>
</reference>
<gene>
    <name evidence="1" type="ORF">K469DRAFT_687741</name>
</gene>
<keyword evidence="2" id="KW-1185">Reference proteome</keyword>
<organism evidence="1 2">
    <name type="scientific">Zopfia rhizophila CBS 207.26</name>
    <dbReference type="NCBI Taxonomy" id="1314779"/>
    <lineage>
        <taxon>Eukaryota</taxon>
        <taxon>Fungi</taxon>
        <taxon>Dikarya</taxon>
        <taxon>Ascomycota</taxon>
        <taxon>Pezizomycotina</taxon>
        <taxon>Dothideomycetes</taxon>
        <taxon>Dothideomycetes incertae sedis</taxon>
        <taxon>Zopfiaceae</taxon>
        <taxon>Zopfia</taxon>
    </lineage>
</organism>
<dbReference type="InterPro" id="IPR027417">
    <property type="entry name" value="P-loop_NTPase"/>
</dbReference>
<name>A0A6A6E445_9PEZI</name>
<dbReference type="Proteomes" id="UP000800200">
    <property type="component" value="Unassembled WGS sequence"/>
</dbReference>
<dbReference type="PANTHER" id="PTHR46082">
    <property type="entry name" value="ATP/GTP-BINDING PROTEIN-RELATED"/>
    <property type="match status" value="1"/>
</dbReference>
<dbReference type="PANTHER" id="PTHR46082:SF6">
    <property type="entry name" value="AAA+ ATPASE DOMAIN-CONTAINING PROTEIN-RELATED"/>
    <property type="match status" value="1"/>
</dbReference>
<evidence type="ECO:0008006" key="3">
    <source>
        <dbReference type="Google" id="ProtNLM"/>
    </source>
</evidence>
<evidence type="ECO:0000313" key="1">
    <source>
        <dbReference type="EMBL" id="KAF2185933.1"/>
    </source>
</evidence>
<dbReference type="AlphaFoldDB" id="A0A6A6E445"/>
<dbReference type="EMBL" id="ML994632">
    <property type="protein sequence ID" value="KAF2185933.1"/>
    <property type="molecule type" value="Genomic_DNA"/>
</dbReference>
<dbReference type="InterPro" id="IPR053137">
    <property type="entry name" value="NLR-like"/>
</dbReference>
<accession>A0A6A6E445</accession>
<evidence type="ECO:0000313" key="2">
    <source>
        <dbReference type="Proteomes" id="UP000800200"/>
    </source>
</evidence>
<protein>
    <recommendedName>
        <fullName evidence="3">NB-ARC domain-containing protein</fullName>
    </recommendedName>
</protein>
<dbReference type="SUPFAM" id="SSF52540">
    <property type="entry name" value="P-loop containing nucleoside triphosphate hydrolases"/>
    <property type="match status" value="1"/>
</dbReference>
<sequence length="316" mass="35723">MGKTQLAVEFARRRQHSFTSVFWLDGSSRSSLKQSIAACASRIPAEQVAETSGMYTCGQGSDLDAVVKDMLRWLSIPDNRDWLVVVDNVDRDDRQRGEDTEAYDVHEYLPGADHGSVLITTRLAHLGQLGERWEVKKVNEERARAIFETWYGSEVGPESDELLGLLDGLPLALAQAAAYMSETGTSFRTYTRLYKEQWRELMEPGDGRHMPLRSYSNGSVATTWMISYMAIRTRNEAAANLLLLWAHLDNKSLWHGLLAAASRRLDVATEQTPAWFQRIAYSEVEFIKAIGMLRSYSLVEEMEDQTGYATHPVVHQ</sequence>